<comment type="similarity">
    <text evidence="2 11 13">Belongs to the FKBP-type PPIase family. Tig subfamily.</text>
</comment>
<evidence type="ECO:0000256" key="3">
    <source>
        <dbReference type="ARBA" id="ARBA00013194"/>
    </source>
</evidence>
<dbReference type="InterPro" id="IPR005215">
    <property type="entry name" value="Trig_fac"/>
</dbReference>
<dbReference type="HAMAP" id="MF_00303">
    <property type="entry name" value="Trigger_factor_Tig"/>
    <property type="match status" value="1"/>
</dbReference>
<dbReference type="Pfam" id="PF00254">
    <property type="entry name" value="FKBP_C"/>
    <property type="match status" value="1"/>
</dbReference>
<evidence type="ECO:0000256" key="1">
    <source>
        <dbReference type="ARBA" id="ARBA00000971"/>
    </source>
</evidence>
<dbReference type="SUPFAM" id="SSF54534">
    <property type="entry name" value="FKBP-like"/>
    <property type="match status" value="1"/>
</dbReference>
<dbReference type="Pfam" id="PF05698">
    <property type="entry name" value="Trigger_C"/>
    <property type="match status" value="1"/>
</dbReference>
<dbReference type="NCBIfam" id="TIGR00115">
    <property type="entry name" value="tig"/>
    <property type="match status" value="1"/>
</dbReference>
<evidence type="ECO:0000256" key="7">
    <source>
        <dbReference type="ARBA" id="ARBA00023186"/>
    </source>
</evidence>
<dbReference type="OrthoDB" id="9767721at2"/>
<gene>
    <name evidence="11" type="primary">tig</name>
    <name evidence="15" type="ORF">HMPREF9465_01571</name>
</gene>
<keyword evidence="7 11" id="KW-0143">Chaperone</keyword>
<dbReference type="InterPro" id="IPR008881">
    <property type="entry name" value="Trigger_fac_ribosome-bd_bac"/>
</dbReference>
<name>K1JKZ6_9BURK</name>
<keyword evidence="6 11" id="KW-0697">Rotamase</keyword>
<dbReference type="Pfam" id="PF05697">
    <property type="entry name" value="Trigger_N"/>
    <property type="match status" value="1"/>
</dbReference>
<dbReference type="PIRSF" id="PIRSF003095">
    <property type="entry name" value="Trigger_factor"/>
    <property type="match status" value="1"/>
</dbReference>
<evidence type="ECO:0000259" key="14">
    <source>
        <dbReference type="PROSITE" id="PS50059"/>
    </source>
</evidence>
<comment type="domain">
    <text evidence="11">Consists of 3 domains; the N-terminus binds the ribosome, the middle domain has PPIase activity, while the C-terminus has intrinsic chaperone activity on its own.</text>
</comment>
<evidence type="ECO:0000256" key="6">
    <source>
        <dbReference type="ARBA" id="ARBA00023110"/>
    </source>
</evidence>
<evidence type="ECO:0000313" key="15">
    <source>
        <dbReference type="EMBL" id="EKB30881.1"/>
    </source>
</evidence>
<dbReference type="InterPro" id="IPR008880">
    <property type="entry name" value="Trigger_fac_C"/>
</dbReference>
<dbReference type="InterPro" id="IPR027304">
    <property type="entry name" value="Trigger_fact/SurA_dom_sf"/>
</dbReference>
<dbReference type="GO" id="GO:0051083">
    <property type="term" value="P:'de novo' cotranslational protein folding"/>
    <property type="evidence" value="ECO:0007669"/>
    <property type="project" value="TreeGrafter"/>
</dbReference>
<dbReference type="PATRIC" id="fig|742823.3.peg.1563"/>
<comment type="caution">
    <text evidence="15">The sequence shown here is derived from an EMBL/GenBank/DDBJ whole genome shotgun (WGS) entry which is preliminary data.</text>
</comment>
<dbReference type="SUPFAM" id="SSF102735">
    <property type="entry name" value="Trigger factor ribosome-binding domain"/>
    <property type="match status" value="1"/>
</dbReference>
<organism evidence="15 16">
    <name type="scientific">Sutterella wadsworthensis 2_1_59BFAA</name>
    <dbReference type="NCBI Taxonomy" id="742823"/>
    <lineage>
        <taxon>Bacteria</taxon>
        <taxon>Pseudomonadati</taxon>
        <taxon>Pseudomonadota</taxon>
        <taxon>Betaproteobacteria</taxon>
        <taxon>Burkholderiales</taxon>
        <taxon>Sutterellaceae</taxon>
        <taxon>Sutterella</taxon>
    </lineage>
</organism>
<feature type="domain" description="PPIase FKBP-type" evidence="14">
    <location>
        <begin position="169"/>
        <end position="249"/>
    </location>
</feature>
<dbReference type="GO" id="GO:0003755">
    <property type="term" value="F:peptidyl-prolyl cis-trans isomerase activity"/>
    <property type="evidence" value="ECO:0007669"/>
    <property type="project" value="UniProtKB-UniRule"/>
</dbReference>
<comment type="subcellular location">
    <subcellularLocation>
        <location evidence="11">Cytoplasm</location>
    </subcellularLocation>
    <text evidence="11">About half TF is bound to the ribosome near the polypeptide exit tunnel while the other half is free in the cytoplasm.</text>
</comment>
<dbReference type="GO" id="GO:0043335">
    <property type="term" value="P:protein unfolding"/>
    <property type="evidence" value="ECO:0007669"/>
    <property type="project" value="TreeGrafter"/>
</dbReference>
<dbReference type="SUPFAM" id="SSF109998">
    <property type="entry name" value="Triger factor/SurA peptide-binding domain-like"/>
    <property type="match status" value="1"/>
</dbReference>
<dbReference type="PROSITE" id="PS50059">
    <property type="entry name" value="FKBP_PPIASE"/>
    <property type="match status" value="1"/>
</dbReference>
<dbReference type="GO" id="GO:0015031">
    <property type="term" value="P:protein transport"/>
    <property type="evidence" value="ECO:0007669"/>
    <property type="project" value="UniProtKB-UniRule"/>
</dbReference>
<keyword evidence="5 11" id="KW-0132">Cell division</keyword>
<dbReference type="GO" id="GO:0043022">
    <property type="term" value="F:ribosome binding"/>
    <property type="evidence" value="ECO:0007669"/>
    <property type="project" value="TreeGrafter"/>
</dbReference>
<dbReference type="EC" id="5.2.1.8" evidence="3 11"/>
<comment type="catalytic activity">
    <reaction evidence="1 11 12">
        <text>[protein]-peptidylproline (omega=180) = [protein]-peptidylproline (omega=0)</text>
        <dbReference type="Rhea" id="RHEA:16237"/>
        <dbReference type="Rhea" id="RHEA-COMP:10747"/>
        <dbReference type="Rhea" id="RHEA-COMP:10748"/>
        <dbReference type="ChEBI" id="CHEBI:83833"/>
        <dbReference type="ChEBI" id="CHEBI:83834"/>
        <dbReference type="EC" id="5.2.1.8"/>
    </reaction>
</comment>
<dbReference type="HOGENOM" id="CLU_033058_2_0_4"/>
<evidence type="ECO:0000256" key="9">
    <source>
        <dbReference type="ARBA" id="ARBA00023306"/>
    </source>
</evidence>
<dbReference type="AlphaFoldDB" id="K1JKZ6"/>
<dbReference type="InterPro" id="IPR037041">
    <property type="entry name" value="Trigger_fac_C_sf"/>
</dbReference>
<dbReference type="Gene3D" id="3.30.70.1050">
    <property type="entry name" value="Trigger factor ribosome-binding domain"/>
    <property type="match status" value="1"/>
</dbReference>
<dbReference type="Gene3D" id="3.10.50.40">
    <property type="match status" value="1"/>
</dbReference>
<dbReference type="Gene3D" id="1.10.3120.10">
    <property type="entry name" value="Trigger factor, C-terminal domain"/>
    <property type="match status" value="1"/>
</dbReference>
<sequence length="442" mass="49149">MTEQETVKTEEVAKVNPLERTLDLVVSYASAEELTEKALKNYGKNAKLPGFRKGHVPAAQVRRMYGMQAYDEAINQLVGEAWQKAASESELRIAGYPRIDAAKNEEDKENMHFTAKFEVFPDVQVPDFSAVELKRYVCPVTDAEVEKTIDVMRRQRATYNVVERAAANDDRVKLNFKGKKDGVEFQGGSAEGYVFVLGQGRMLPEFEAAVTGMAAGEKKTFPMTFPADYGIKELEGQAVEFDVEVVEVAEPAYPEVDDEFAASLGVKGGVEAMRAEIRANLEREVKARLETKTKAEVMEAAANACDFALPTVLVNDQCEALRQQMESDLAGRGIDVKKMPAMPVDAFKPQAERRVRLGLFVEALISQENISGSDEQVREIAADIASSYEKPEEVIEYIMKDQNRVGNLRAQATENNVTEWILAKAKTVEETVEFDKLMAGQF</sequence>
<dbReference type="eggNOG" id="COG0544">
    <property type="taxonomic scope" value="Bacteria"/>
</dbReference>
<keyword evidence="9 11" id="KW-0131">Cell cycle</keyword>
<dbReference type="GO" id="GO:0051301">
    <property type="term" value="P:cell division"/>
    <property type="evidence" value="ECO:0007669"/>
    <property type="project" value="UniProtKB-KW"/>
</dbReference>
<dbReference type="EMBL" id="ADMG01000035">
    <property type="protein sequence ID" value="EKB30881.1"/>
    <property type="molecule type" value="Genomic_DNA"/>
</dbReference>
<keyword evidence="8 11" id="KW-0413">Isomerase</keyword>
<evidence type="ECO:0000256" key="13">
    <source>
        <dbReference type="RuleBase" id="RU003914"/>
    </source>
</evidence>
<keyword evidence="16" id="KW-1185">Reference proteome</keyword>
<dbReference type="InterPro" id="IPR046357">
    <property type="entry name" value="PPIase_dom_sf"/>
</dbReference>
<dbReference type="RefSeq" id="WP_005435815.1">
    <property type="nucleotide sequence ID" value="NZ_JH815517.1"/>
</dbReference>
<dbReference type="Proteomes" id="UP000005835">
    <property type="component" value="Unassembled WGS sequence"/>
</dbReference>
<keyword evidence="11" id="KW-0963">Cytoplasm</keyword>
<dbReference type="InterPro" id="IPR001179">
    <property type="entry name" value="PPIase_FKBP_dom"/>
</dbReference>
<evidence type="ECO:0000313" key="16">
    <source>
        <dbReference type="Proteomes" id="UP000005835"/>
    </source>
</evidence>
<dbReference type="PANTHER" id="PTHR30560:SF3">
    <property type="entry name" value="TRIGGER FACTOR-LIKE PROTEIN TIG, CHLOROPLASTIC"/>
    <property type="match status" value="1"/>
</dbReference>
<accession>K1JKZ6</accession>
<dbReference type="PANTHER" id="PTHR30560">
    <property type="entry name" value="TRIGGER FACTOR CHAPERONE AND PEPTIDYL-PROLYL CIS/TRANS ISOMERASE"/>
    <property type="match status" value="1"/>
</dbReference>
<evidence type="ECO:0000256" key="8">
    <source>
        <dbReference type="ARBA" id="ARBA00023235"/>
    </source>
</evidence>
<protein>
    <recommendedName>
        <fullName evidence="4 11">Trigger factor</fullName>
        <shortName evidence="11">TF</shortName>
        <ecNumber evidence="3 11">5.2.1.8</ecNumber>
    </recommendedName>
    <alternativeName>
        <fullName evidence="10 11">PPIase</fullName>
    </alternativeName>
</protein>
<reference evidence="15 16" key="1">
    <citation type="submission" date="2012-05" db="EMBL/GenBank/DDBJ databases">
        <title>The Genome Sequence of Sutterella wadsworthensis 2_1_59BFAA.</title>
        <authorList>
            <consortium name="The Broad Institute Genome Sequencing Platform"/>
            <person name="Earl A."/>
            <person name="Ward D."/>
            <person name="Feldgarden M."/>
            <person name="Gevers D."/>
            <person name="Daigneault M."/>
            <person name="Strauss J."/>
            <person name="Allen-Vercoe E."/>
            <person name="Walker B."/>
            <person name="Young S.K."/>
            <person name="Zeng Q."/>
            <person name="Gargeya S."/>
            <person name="Fitzgerald M."/>
            <person name="Haas B."/>
            <person name="Abouelleil A."/>
            <person name="Alvarado L."/>
            <person name="Arachchi H.M."/>
            <person name="Berlin A.M."/>
            <person name="Chapman S.B."/>
            <person name="Goldberg J."/>
            <person name="Griggs A."/>
            <person name="Gujja S."/>
            <person name="Hansen M."/>
            <person name="Howarth C."/>
            <person name="Imamovic A."/>
            <person name="Larimer J."/>
            <person name="McCowen C."/>
            <person name="Montmayeur A."/>
            <person name="Murphy C."/>
            <person name="Neiman D."/>
            <person name="Pearson M."/>
            <person name="Priest M."/>
            <person name="Roberts A."/>
            <person name="Saif S."/>
            <person name="Shea T."/>
            <person name="Sisk P."/>
            <person name="Sykes S."/>
            <person name="Wortman J."/>
            <person name="Nusbaum C."/>
            <person name="Birren B."/>
        </authorList>
    </citation>
    <scope>NUCLEOTIDE SEQUENCE [LARGE SCALE GENOMIC DNA]</scope>
    <source>
        <strain evidence="15 16">2_1_59BFAA</strain>
    </source>
</reference>
<dbReference type="FunFam" id="3.10.50.40:FF:000001">
    <property type="entry name" value="Trigger factor"/>
    <property type="match status" value="1"/>
</dbReference>
<proteinExistence type="inferred from homology"/>
<evidence type="ECO:0000256" key="11">
    <source>
        <dbReference type="HAMAP-Rule" id="MF_00303"/>
    </source>
</evidence>
<evidence type="ECO:0000256" key="5">
    <source>
        <dbReference type="ARBA" id="ARBA00022618"/>
    </source>
</evidence>
<dbReference type="GO" id="GO:0044183">
    <property type="term" value="F:protein folding chaperone"/>
    <property type="evidence" value="ECO:0007669"/>
    <property type="project" value="TreeGrafter"/>
</dbReference>
<evidence type="ECO:0000256" key="10">
    <source>
        <dbReference type="ARBA" id="ARBA00029986"/>
    </source>
</evidence>
<evidence type="ECO:0000256" key="12">
    <source>
        <dbReference type="PROSITE-ProRule" id="PRU00277"/>
    </source>
</evidence>
<dbReference type="STRING" id="742823.HMPREF9465_01571"/>
<evidence type="ECO:0000256" key="4">
    <source>
        <dbReference type="ARBA" id="ARBA00016902"/>
    </source>
</evidence>
<comment type="function">
    <text evidence="11">Involved in protein export. Acts as a chaperone by maintaining the newly synthesized protein in an open conformation. Functions as a peptidyl-prolyl cis-trans isomerase.</text>
</comment>
<evidence type="ECO:0000256" key="2">
    <source>
        <dbReference type="ARBA" id="ARBA00005464"/>
    </source>
</evidence>
<dbReference type="InterPro" id="IPR036611">
    <property type="entry name" value="Trigger_fac_ribosome-bd_sf"/>
</dbReference>
<dbReference type="GO" id="GO:0005737">
    <property type="term" value="C:cytoplasm"/>
    <property type="evidence" value="ECO:0007669"/>
    <property type="project" value="UniProtKB-SubCell"/>
</dbReference>